<keyword evidence="3" id="KW-1185">Reference proteome</keyword>
<reference evidence="2 3" key="1">
    <citation type="submission" date="2020-01" db="EMBL/GenBank/DDBJ databases">
        <title>Identification and distribution of gene clusters putatively required for synthesis of sphingolipid metabolism inhibitors in phylogenetically diverse species of the filamentous fungus Fusarium.</title>
        <authorList>
            <person name="Kim H.-S."/>
            <person name="Busman M."/>
            <person name="Brown D.W."/>
            <person name="Divon H."/>
            <person name="Uhlig S."/>
            <person name="Proctor R.H."/>
        </authorList>
    </citation>
    <scope>NUCLEOTIDE SEQUENCE [LARGE SCALE GENOMIC DNA]</scope>
    <source>
        <strain evidence="2 3">NRRL 20459</strain>
    </source>
</reference>
<protein>
    <submittedName>
        <fullName evidence="2">Uncharacterized protein</fullName>
    </submittedName>
</protein>
<name>A0A8H4LFP2_9HYPO</name>
<evidence type="ECO:0000313" key="2">
    <source>
        <dbReference type="EMBL" id="KAF4467119.1"/>
    </source>
</evidence>
<sequence length="141" mass="15238">MDGQSLSPSQVQLTAREAIEHGPPGDTIPCDATRYSGPQARAGDLEGRKTALGGPYALQAALNWQFHDAVTQQNVNVKRHIVTSEDLADAALRGGAADKIQTMPSGDLHKPRAKEHCHHDSNLRRAMFLGEPRCLLPEQGP</sequence>
<evidence type="ECO:0000313" key="3">
    <source>
        <dbReference type="Proteomes" id="UP000554235"/>
    </source>
</evidence>
<accession>A0A8H4LFP2</accession>
<organism evidence="2 3">
    <name type="scientific">Fusarium albosuccineum</name>
    <dbReference type="NCBI Taxonomy" id="1237068"/>
    <lineage>
        <taxon>Eukaryota</taxon>
        <taxon>Fungi</taxon>
        <taxon>Dikarya</taxon>
        <taxon>Ascomycota</taxon>
        <taxon>Pezizomycotina</taxon>
        <taxon>Sordariomycetes</taxon>
        <taxon>Hypocreomycetidae</taxon>
        <taxon>Hypocreales</taxon>
        <taxon>Nectriaceae</taxon>
        <taxon>Fusarium</taxon>
        <taxon>Fusarium decemcellulare species complex</taxon>
    </lineage>
</organism>
<proteinExistence type="predicted"/>
<dbReference type="Proteomes" id="UP000554235">
    <property type="component" value="Unassembled WGS sequence"/>
</dbReference>
<feature type="region of interest" description="Disordered" evidence="1">
    <location>
        <begin position="18"/>
        <end position="44"/>
    </location>
</feature>
<evidence type="ECO:0000256" key="1">
    <source>
        <dbReference type="SAM" id="MobiDB-lite"/>
    </source>
</evidence>
<gene>
    <name evidence="2" type="ORF">FALBO_6015</name>
</gene>
<dbReference type="EMBL" id="JAADYS010000784">
    <property type="protein sequence ID" value="KAF4467119.1"/>
    <property type="molecule type" value="Genomic_DNA"/>
</dbReference>
<comment type="caution">
    <text evidence="2">The sequence shown here is derived from an EMBL/GenBank/DDBJ whole genome shotgun (WGS) entry which is preliminary data.</text>
</comment>
<dbReference type="AlphaFoldDB" id="A0A8H4LFP2"/>